<dbReference type="EMBL" id="SRLO01000045">
    <property type="protein sequence ID" value="TNN81581.1"/>
    <property type="molecule type" value="Genomic_DNA"/>
</dbReference>
<feature type="region of interest" description="Disordered" evidence="1">
    <location>
        <begin position="1"/>
        <end position="38"/>
    </location>
</feature>
<evidence type="ECO:0000313" key="3">
    <source>
        <dbReference type="Proteomes" id="UP000314294"/>
    </source>
</evidence>
<sequence length="127" mass="13978">MTTSTSLRVRVQDSSSSTLTDGEGQLESTHASGRSSSEQIARVIYYTKALYVLSSQLDGTKASLARRLPHSHISPREREREREQRRGGSKGAAAKLWMRQAGSTPSHLSLESRGGQRGPSVYRFSRA</sequence>
<protein>
    <submittedName>
        <fullName evidence="2">Uncharacterized protein</fullName>
    </submittedName>
</protein>
<feature type="region of interest" description="Disordered" evidence="1">
    <location>
        <begin position="61"/>
        <end position="127"/>
    </location>
</feature>
<dbReference type="AlphaFoldDB" id="A0A4Z2IUT0"/>
<accession>A0A4Z2IUT0</accession>
<keyword evidence="3" id="KW-1185">Reference proteome</keyword>
<name>A0A4Z2IUT0_9TELE</name>
<feature type="compositionally biased region" description="Basic and acidic residues" evidence="1">
    <location>
        <begin position="74"/>
        <end position="86"/>
    </location>
</feature>
<proteinExistence type="predicted"/>
<gene>
    <name evidence="2" type="ORF">EYF80_008027</name>
</gene>
<dbReference type="Proteomes" id="UP000314294">
    <property type="component" value="Unassembled WGS sequence"/>
</dbReference>
<evidence type="ECO:0000256" key="1">
    <source>
        <dbReference type="SAM" id="MobiDB-lite"/>
    </source>
</evidence>
<evidence type="ECO:0000313" key="2">
    <source>
        <dbReference type="EMBL" id="TNN81581.1"/>
    </source>
</evidence>
<organism evidence="2 3">
    <name type="scientific">Liparis tanakae</name>
    <name type="common">Tanaka's snailfish</name>
    <dbReference type="NCBI Taxonomy" id="230148"/>
    <lineage>
        <taxon>Eukaryota</taxon>
        <taxon>Metazoa</taxon>
        <taxon>Chordata</taxon>
        <taxon>Craniata</taxon>
        <taxon>Vertebrata</taxon>
        <taxon>Euteleostomi</taxon>
        <taxon>Actinopterygii</taxon>
        <taxon>Neopterygii</taxon>
        <taxon>Teleostei</taxon>
        <taxon>Neoteleostei</taxon>
        <taxon>Acanthomorphata</taxon>
        <taxon>Eupercaria</taxon>
        <taxon>Perciformes</taxon>
        <taxon>Cottioidei</taxon>
        <taxon>Cottales</taxon>
        <taxon>Liparidae</taxon>
        <taxon>Liparis</taxon>
    </lineage>
</organism>
<comment type="caution">
    <text evidence="2">The sequence shown here is derived from an EMBL/GenBank/DDBJ whole genome shotgun (WGS) entry which is preliminary data.</text>
</comment>
<reference evidence="2 3" key="1">
    <citation type="submission" date="2019-03" db="EMBL/GenBank/DDBJ databases">
        <title>First draft genome of Liparis tanakae, snailfish: a comprehensive survey of snailfish specific genes.</title>
        <authorList>
            <person name="Kim W."/>
            <person name="Song I."/>
            <person name="Jeong J.-H."/>
            <person name="Kim D."/>
            <person name="Kim S."/>
            <person name="Ryu S."/>
            <person name="Song J.Y."/>
            <person name="Lee S.K."/>
        </authorList>
    </citation>
    <scope>NUCLEOTIDE SEQUENCE [LARGE SCALE GENOMIC DNA]</scope>
    <source>
        <tissue evidence="2">Muscle</tissue>
    </source>
</reference>